<evidence type="ECO:0000313" key="2">
    <source>
        <dbReference type="Proteomes" id="UP000315995"/>
    </source>
</evidence>
<dbReference type="Proteomes" id="UP000315995">
    <property type="component" value="Chromosome"/>
</dbReference>
<accession>A0A5B8Y9C8</accession>
<reference evidence="1 2" key="1">
    <citation type="submission" date="2019-06" db="EMBL/GenBank/DDBJ databases">
        <title>Persicimonas caeni gen. nov., sp. nov., a predatory bacterium isolated from solar saltern.</title>
        <authorList>
            <person name="Wang S."/>
        </authorList>
    </citation>
    <scope>NUCLEOTIDE SEQUENCE [LARGE SCALE GENOMIC DNA]</scope>
    <source>
        <strain evidence="1 2">YN101</strain>
    </source>
</reference>
<keyword evidence="2" id="KW-1185">Reference proteome</keyword>
<dbReference type="OrthoDB" id="9962422at2"/>
<organism evidence="1 2">
    <name type="scientific">Persicimonas caeni</name>
    <dbReference type="NCBI Taxonomy" id="2292766"/>
    <lineage>
        <taxon>Bacteria</taxon>
        <taxon>Deltaproteobacteria</taxon>
        <taxon>Bradymonadales</taxon>
        <taxon>Bradymonadaceae</taxon>
        <taxon>Persicimonas</taxon>
    </lineage>
</organism>
<dbReference type="AlphaFoldDB" id="A0A4Y6PRX2"/>
<proteinExistence type="predicted"/>
<protein>
    <submittedName>
        <fullName evidence="1">Uncharacterized protein</fullName>
    </submittedName>
</protein>
<accession>A0A4Y6PRX2</accession>
<sequence>MDENTEEFNKPEFNKPESGKQFAFISEDADDALEIIFEHPDGITDRLLAHALGLCESGFLVDELWGAGIEVRREVRNGAVVYLPPLRKN</sequence>
<dbReference type="RefSeq" id="WP_141197555.1">
    <property type="nucleotide sequence ID" value="NZ_CP041186.1"/>
</dbReference>
<evidence type="ECO:0000313" key="1">
    <source>
        <dbReference type="EMBL" id="QDG51068.1"/>
    </source>
</evidence>
<name>A0A4Y6PRX2_PERCE</name>
<dbReference type="EMBL" id="CP041186">
    <property type="protein sequence ID" value="QDG51068.1"/>
    <property type="molecule type" value="Genomic_DNA"/>
</dbReference>
<gene>
    <name evidence="1" type="ORF">FIV42_10080</name>
</gene>